<reference evidence="1 2" key="1">
    <citation type="submission" date="2011-04" db="EMBL/GenBank/DDBJ databases">
        <title>The Genome Sequence of Dysgonomonas gadei ATCC BAA-286.</title>
        <authorList>
            <consortium name="The Broad Institute Genome Sequencing Platform"/>
            <person name="Earl A."/>
            <person name="Ward D."/>
            <person name="Feldgarden M."/>
            <person name="Gevers D."/>
            <person name="Pudlo N."/>
            <person name="Martens E."/>
            <person name="Allen-Vercoe E."/>
            <person name="Young S.K."/>
            <person name="Zeng Q."/>
            <person name="Gargeya S."/>
            <person name="Fitzgerald M."/>
            <person name="Haas B."/>
            <person name="Abouelleil A."/>
            <person name="Alvarado L."/>
            <person name="Arachchi H.M."/>
            <person name="Berlin A."/>
            <person name="Brown A."/>
            <person name="Chapman S.B."/>
            <person name="Chen Z."/>
            <person name="Dunbar C."/>
            <person name="Freedman E."/>
            <person name="Gearin G."/>
            <person name="Gellesch M."/>
            <person name="Goldberg J."/>
            <person name="Griggs A."/>
            <person name="Gujja S."/>
            <person name="Heiman D."/>
            <person name="Howarth C."/>
            <person name="Larson L."/>
            <person name="Lui A."/>
            <person name="MacDonald P.J.P."/>
            <person name="Mehta T."/>
            <person name="Montmayeur A."/>
            <person name="Murphy C."/>
            <person name="Neiman D."/>
            <person name="Pearson M."/>
            <person name="Priest M."/>
            <person name="Roberts A."/>
            <person name="Saif S."/>
            <person name="Shea T."/>
            <person name="Shenoy N."/>
            <person name="Sisk P."/>
            <person name="Stolte C."/>
            <person name="Sykes S."/>
            <person name="Yandava C."/>
            <person name="Wortman J."/>
            <person name="Nusbaum C."/>
            <person name="Birren B."/>
        </authorList>
    </citation>
    <scope>NUCLEOTIDE SEQUENCE [LARGE SCALE GENOMIC DNA]</scope>
    <source>
        <strain evidence="1 2">ATCC BAA-286</strain>
    </source>
</reference>
<sequence length="38" mass="4403">MHYASLEELPLQLPTTFYKSSKINKTFEESVNIEDLSV</sequence>
<accession>F5IYJ0</accession>
<proteinExistence type="predicted"/>
<organism evidence="1 2">
    <name type="scientific">Dysgonomonas gadei ATCC BAA-286</name>
    <dbReference type="NCBI Taxonomy" id="742766"/>
    <lineage>
        <taxon>Bacteria</taxon>
        <taxon>Pseudomonadati</taxon>
        <taxon>Bacteroidota</taxon>
        <taxon>Bacteroidia</taxon>
        <taxon>Bacteroidales</taxon>
        <taxon>Dysgonomonadaceae</taxon>
        <taxon>Dysgonomonas</taxon>
    </lineage>
</organism>
<dbReference type="EMBL" id="ADLV01000025">
    <property type="protein sequence ID" value="EGK01625.1"/>
    <property type="molecule type" value="Genomic_DNA"/>
</dbReference>
<comment type="caution">
    <text evidence="1">The sequence shown here is derived from an EMBL/GenBank/DDBJ whole genome shotgun (WGS) entry which is preliminary data.</text>
</comment>
<evidence type="ECO:0000313" key="1">
    <source>
        <dbReference type="EMBL" id="EGK01625.1"/>
    </source>
</evidence>
<protein>
    <submittedName>
        <fullName evidence="1">Uncharacterized protein</fullName>
    </submittedName>
</protein>
<dbReference type="AlphaFoldDB" id="F5IYJ0"/>
<dbReference type="Proteomes" id="UP000004913">
    <property type="component" value="Unassembled WGS sequence"/>
</dbReference>
<dbReference type="HOGENOM" id="CLU_3327268_0_0_10"/>
<evidence type="ECO:0000313" key="2">
    <source>
        <dbReference type="Proteomes" id="UP000004913"/>
    </source>
</evidence>
<keyword evidence="2" id="KW-1185">Reference proteome</keyword>
<name>F5IYJ0_9BACT</name>
<dbReference type="STRING" id="742766.HMPREF9455_02157"/>
<gene>
    <name evidence="1" type="ORF">HMPREF9455_02157</name>
</gene>